<feature type="domain" description="Transposase IS200-like" evidence="2">
    <location>
        <begin position="118"/>
        <end position="222"/>
    </location>
</feature>
<reference evidence="3" key="1">
    <citation type="submission" date="2019-02" db="EMBL/GenBank/DDBJ databases">
        <authorList>
            <person name="Gruber-Vodicka R. H."/>
            <person name="Seah K. B. B."/>
        </authorList>
    </citation>
    <scope>NUCLEOTIDE SEQUENCE</scope>
    <source>
        <strain evidence="4">BECK_BZ163</strain>
        <strain evidence="3">BECK_BZ165</strain>
    </source>
</reference>
<dbReference type="InterPro" id="IPR002686">
    <property type="entry name" value="Transposase_17"/>
</dbReference>
<dbReference type="PANTHER" id="PTHR36966">
    <property type="entry name" value="REP-ASSOCIATED TYROSINE TRANSPOSASE"/>
    <property type="match status" value="1"/>
</dbReference>
<evidence type="ECO:0000259" key="2">
    <source>
        <dbReference type="SMART" id="SM01321"/>
    </source>
</evidence>
<dbReference type="AlphaFoldDB" id="A0A450TXX9"/>
<evidence type="ECO:0000313" key="3">
    <source>
        <dbReference type="EMBL" id="VFJ74208.1"/>
    </source>
</evidence>
<dbReference type="Gene3D" id="3.30.70.1290">
    <property type="entry name" value="Transposase IS200-like"/>
    <property type="match status" value="1"/>
</dbReference>
<feature type="compositionally biased region" description="Basic and acidic residues" evidence="1">
    <location>
        <begin position="24"/>
        <end position="37"/>
    </location>
</feature>
<dbReference type="SUPFAM" id="SSF143422">
    <property type="entry name" value="Transposase IS200-like"/>
    <property type="match status" value="1"/>
</dbReference>
<feature type="region of interest" description="Disordered" evidence="1">
    <location>
        <begin position="21"/>
        <end position="49"/>
    </location>
</feature>
<dbReference type="EMBL" id="CAADFA010000775">
    <property type="protein sequence ID" value="VFJ74208.1"/>
    <property type="molecule type" value="Genomic_DNA"/>
</dbReference>
<evidence type="ECO:0000313" key="4">
    <source>
        <dbReference type="EMBL" id="VFJ74474.1"/>
    </source>
</evidence>
<dbReference type="PANTHER" id="PTHR36966:SF1">
    <property type="entry name" value="REP-ASSOCIATED TYROSINE TRANSPOSASE"/>
    <property type="match status" value="1"/>
</dbReference>
<gene>
    <name evidence="4" type="ORF">BECKFM1743A_GA0114220_107811</name>
    <name evidence="3" type="ORF">BECKFM1743C_GA0114222_107751</name>
</gene>
<evidence type="ECO:0000256" key="1">
    <source>
        <dbReference type="SAM" id="MobiDB-lite"/>
    </source>
</evidence>
<protein>
    <submittedName>
        <fullName evidence="3">REP element-mobilizing transposase RayT</fullName>
    </submittedName>
</protein>
<dbReference type="GO" id="GO:0006313">
    <property type="term" value="P:DNA transposition"/>
    <property type="evidence" value="ECO:0007669"/>
    <property type="project" value="InterPro"/>
</dbReference>
<sequence length="247" mass="28505">MEDTPIKYLLNLRARIPRGGKGCHVREDDSPPLREGEAPAEPVFHGRPGRFPARQVPGPAGSRLGGSLALPERSAHFIEDFPGKKPIIGDNGTMKDDCAIRKHPAHGVLFADDRPTVIFDTVCTKDRRPWLASDEVHVLLREVWWNAAAWLMGPYVIMPDHIHFFAVAAETGIEYDNWVTYWKSQFSKGHKNREHRWLTDHWATRIRGPVSFEAKWEYIRRNPVRHGLADTPEEWPFQGKIHEWRWD</sequence>
<organism evidence="3">
    <name type="scientific">Candidatus Kentrum sp. FM</name>
    <dbReference type="NCBI Taxonomy" id="2126340"/>
    <lineage>
        <taxon>Bacteria</taxon>
        <taxon>Pseudomonadati</taxon>
        <taxon>Pseudomonadota</taxon>
        <taxon>Gammaproteobacteria</taxon>
        <taxon>Candidatus Kentrum</taxon>
    </lineage>
</organism>
<name>A0A450TXX9_9GAMM</name>
<dbReference type="GO" id="GO:0004803">
    <property type="term" value="F:transposase activity"/>
    <property type="evidence" value="ECO:0007669"/>
    <property type="project" value="InterPro"/>
</dbReference>
<proteinExistence type="predicted"/>
<dbReference type="SMART" id="SM01321">
    <property type="entry name" value="Y1_Tnp"/>
    <property type="match status" value="1"/>
</dbReference>
<accession>A0A450TXX9</accession>
<dbReference type="EMBL" id="CAADEZ010000781">
    <property type="protein sequence ID" value="VFJ74474.1"/>
    <property type="molecule type" value="Genomic_DNA"/>
</dbReference>
<dbReference type="InterPro" id="IPR052715">
    <property type="entry name" value="RAYT_transposase"/>
</dbReference>
<dbReference type="InterPro" id="IPR036515">
    <property type="entry name" value="Transposase_17_sf"/>
</dbReference>
<dbReference type="GO" id="GO:0043565">
    <property type="term" value="F:sequence-specific DNA binding"/>
    <property type="evidence" value="ECO:0007669"/>
    <property type="project" value="TreeGrafter"/>
</dbReference>